<organism evidence="2 3">
    <name type="scientific">Rhodococcus baikonurensis</name>
    <dbReference type="NCBI Taxonomy" id="172041"/>
    <lineage>
        <taxon>Bacteria</taxon>
        <taxon>Bacillati</taxon>
        <taxon>Actinomycetota</taxon>
        <taxon>Actinomycetes</taxon>
        <taxon>Mycobacteriales</taxon>
        <taxon>Nocardiaceae</taxon>
        <taxon>Rhodococcus</taxon>
        <taxon>Rhodococcus erythropolis group</taxon>
    </lineage>
</organism>
<reference evidence="2 3" key="1">
    <citation type="submission" date="2024-09" db="EMBL/GenBank/DDBJ databases">
        <authorList>
            <person name="Sun Q."/>
            <person name="Mori K."/>
        </authorList>
    </citation>
    <scope>NUCLEOTIDE SEQUENCE [LARGE SCALE GENOMIC DNA]</scope>
    <source>
        <strain evidence="2 3">JCM 11411</strain>
    </source>
</reference>
<keyword evidence="3" id="KW-1185">Reference proteome</keyword>
<sequence>MTHVQNPIHFPPLPEIREPEIAAEVWRNHVATEIQSDPEQYTRNHGIDVEAEALAAGQLARRDFNDEPEIEPEAAEFTAEEVQAVANDMRSALLTWITCLSLAAFFGFVAWAAVVSA</sequence>
<dbReference type="EMBL" id="JBHMAS010000004">
    <property type="protein sequence ID" value="MFB9778878.1"/>
    <property type="molecule type" value="Genomic_DNA"/>
</dbReference>
<feature type="transmembrane region" description="Helical" evidence="1">
    <location>
        <begin position="93"/>
        <end position="114"/>
    </location>
</feature>
<protein>
    <submittedName>
        <fullName evidence="2">Uncharacterized protein</fullName>
    </submittedName>
</protein>
<accession>A0ABV5X9T5</accession>
<proteinExistence type="predicted"/>
<name>A0ABV5X9T5_9NOCA</name>
<keyword evidence="1" id="KW-0812">Transmembrane</keyword>
<evidence type="ECO:0000313" key="2">
    <source>
        <dbReference type="EMBL" id="MFB9778878.1"/>
    </source>
</evidence>
<comment type="caution">
    <text evidence="2">The sequence shown here is derived from an EMBL/GenBank/DDBJ whole genome shotgun (WGS) entry which is preliminary data.</text>
</comment>
<keyword evidence="1" id="KW-0472">Membrane</keyword>
<dbReference type="RefSeq" id="WP_378373976.1">
    <property type="nucleotide sequence ID" value="NZ_JBHMAS010000004.1"/>
</dbReference>
<evidence type="ECO:0000256" key="1">
    <source>
        <dbReference type="SAM" id="Phobius"/>
    </source>
</evidence>
<evidence type="ECO:0000313" key="3">
    <source>
        <dbReference type="Proteomes" id="UP001589587"/>
    </source>
</evidence>
<keyword evidence="1" id="KW-1133">Transmembrane helix</keyword>
<gene>
    <name evidence="2" type="ORF">ACFFQ6_04250</name>
</gene>
<dbReference type="Proteomes" id="UP001589587">
    <property type="component" value="Unassembled WGS sequence"/>
</dbReference>